<protein>
    <submittedName>
        <fullName evidence="1">Domain of uncharacterized function (DUF1848)</fullName>
    </submittedName>
</protein>
<dbReference type="Proteomes" id="UP000251853">
    <property type="component" value="Unassembled WGS sequence"/>
</dbReference>
<evidence type="ECO:0000313" key="1">
    <source>
        <dbReference type="EMBL" id="CUO82594.1"/>
    </source>
</evidence>
<evidence type="ECO:0000313" key="2">
    <source>
        <dbReference type="EMBL" id="SQB11587.1"/>
    </source>
</evidence>
<dbReference type="EMBL" id="UAVW01000009">
    <property type="protein sequence ID" value="SQB11587.1"/>
    <property type="molecule type" value="Genomic_DNA"/>
</dbReference>
<accession>A0A174I600</accession>
<name>A0A174I600_9FIRM</name>
<reference evidence="2 4" key="2">
    <citation type="submission" date="2018-06" db="EMBL/GenBank/DDBJ databases">
        <authorList>
            <consortium name="Pathogen Informatics"/>
            <person name="Doyle S."/>
        </authorList>
    </citation>
    <scope>NUCLEOTIDE SEQUENCE [LARGE SCALE GENOMIC DNA]</scope>
    <source>
        <strain evidence="2 4">NCTC11224</strain>
    </source>
</reference>
<gene>
    <name evidence="1" type="ORF">ERS852480_02012</name>
    <name evidence="2" type="ORF">NCTC11224_02969</name>
</gene>
<dbReference type="AlphaFoldDB" id="A0A174I600"/>
<dbReference type="InterPro" id="IPR014998">
    <property type="entry name" value="DUF1848"/>
</dbReference>
<proteinExistence type="predicted"/>
<dbReference type="Proteomes" id="UP000095512">
    <property type="component" value="Unassembled WGS sequence"/>
</dbReference>
<dbReference type="Pfam" id="PF08902">
    <property type="entry name" value="DUF1848"/>
    <property type="match status" value="1"/>
</dbReference>
<dbReference type="RefSeq" id="WP_057571768.1">
    <property type="nucleotide sequence ID" value="NZ_CATYWZ010000134.1"/>
</dbReference>
<keyword evidence="4" id="KW-1185">Reference proteome</keyword>
<dbReference type="EMBL" id="CZAB01000013">
    <property type="protein sequence ID" value="CUO82594.1"/>
    <property type="molecule type" value="Genomic_DNA"/>
</dbReference>
<sequence length="333" mass="38139">MIVSASRRTDIPAFYSDWFFRRLEEGYLYVKNPMNPRQVSKILLSPDTVDCFVFWTKDPGPMMERLSVLDRLGYPYYFQFTLTPYGTDVEPGLPHKNELVRTFGELSCRLGPERVIWRYDPVLLSPSYTREYHFQWFSRLCGSLEGYTHTCVISFLDMYRKIKGRMEQIQPSTMTGEDIVSLASFMGPEAERHGMTIRTCSEAGDLSGFHIQKGKCIDDQLIAGLLGRLLAVRKDPAQREECGCVKSVDIGAYNTCSHFCRYCYANFSPAQVEANRRMHDPESPLLCGRLTGEERITEREMKSAVRPADDGQMRLGFHDAELMQLTGKPGRII</sequence>
<evidence type="ECO:0000313" key="4">
    <source>
        <dbReference type="Proteomes" id="UP000251853"/>
    </source>
</evidence>
<reference evidence="1 3" key="1">
    <citation type="submission" date="2015-09" db="EMBL/GenBank/DDBJ databases">
        <authorList>
            <consortium name="Pathogen Informatics"/>
        </authorList>
    </citation>
    <scope>NUCLEOTIDE SEQUENCE [LARGE SCALE GENOMIC DNA]</scope>
    <source>
        <strain evidence="1 3">2789STDY5834865</strain>
    </source>
</reference>
<organism evidence="1 3">
    <name type="scientific">Enterocloster clostridioformis</name>
    <dbReference type="NCBI Taxonomy" id="1531"/>
    <lineage>
        <taxon>Bacteria</taxon>
        <taxon>Bacillati</taxon>
        <taxon>Bacillota</taxon>
        <taxon>Clostridia</taxon>
        <taxon>Lachnospirales</taxon>
        <taxon>Lachnospiraceae</taxon>
        <taxon>Enterocloster</taxon>
    </lineage>
</organism>
<evidence type="ECO:0000313" key="3">
    <source>
        <dbReference type="Proteomes" id="UP000095512"/>
    </source>
</evidence>